<dbReference type="AlphaFoldDB" id="A0A727YZB7"/>
<reference evidence="1" key="2">
    <citation type="submission" date="2018-07" db="EMBL/GenBank/DDBJ databases">
        <authorList>
            <consortium name="NCBI Pathogen Detection Project"/>
        </authorList>
    </citation>
    <scope>NUCLEOTIDE SEQUENCE</scope>
    <source>
        <strain evidence="1">12-2349</strain>
    </source>
</reference>
<accession>A0A727YZB7</accession>
<proteinExistence type="predicted"/>
<reference evidence="1" key="1">
    <citation type="journal article" date="2018" name="Genome Biol.">
        <title>SKESA: strategic k-mer extension for scrupulous assemblies.</title>
        <authorList>
            <person name="Souvorov A."/>
            <person name="Agarwala R."/>
            <person name="Lipman D.J."/>
        </authorList>
    </citation>
    <scope>NUCLEOTIDE SEQUENCE</scope>
    <source>
        <strain evidence="1">12-2349</strain>
    </source>
</reference>
<sequence length="50" mass="5606">MIHQLSMHKNILMFSKDDYAASSLKGSITLYPQSGSGRELKHFPKAKKIA</sequence>
<name>A0A727YZB7_SALHO</name>
<evidence type="ECO:0000313" key="1">
    <source>
        <dbReference type="EMBL" id="HAE2226989.1"/>
    </source>
</evidence>
<protein>
    <submittedName>
        <fullName evidence="1">Uncharacterized protein</fullName>
    </submittedName>
</protein>
<organism evidence="1">
    <name type="scientific">Salmonella enterica subsp. houtenae serovar 48:g,z51:-</name>
    <dbReference type="NCBI Taxonomy" id="1050190"/>
    <lineage>
        <taxon>Bacteria</taxon>
        <taxon>Pseudomonadati</taxon>
        <taxon>Pseudomonadota</taxon>
        <taxon>Gammaproteobacteria</taxon>
        <taxon>Enterobacterales</taxon>
        <taxon>Enterobacteriaceae</taxon>
        <taxon>Salmonella</taxon>
    </lineage>
</organism>
<comment type="caution">
    <text evidence="1">The sequence shown here is derived from an EMBL/GenBank/DDBJ whole genome shotgun (WGS) entry which is preliminary data.</text>
</comment>
<dbReference type="EMBL" id="DAARFO010000018">
    <property type="protein sequence ID" value="HAE2226989.1"/>
    <property type="molecule type" value="Genomic_DNA"/>
</dbReference>
<gene>
    <name evidence="1" type="ORF">G3246_002496</name>
</gene>